<protein>
    <recommendedName>
        <fullName evidence="4">Lipoprotein</fullName>
    </recommendedName>
</protein>
<reference evidence="3" key="1">
    <citation type="submission" date="2016-10" db="EMBL/GenBank/DDBJ databases">
        <authorList>
            <person name="Varghese N."/>
            <person name="Submissions S."/>
        </authorList>
    </citation>
    <scope>NUCLEOTIDE SEQUENCE [LARGE SCALE GENOMIC DNA]</scope>
    <source>
        <strain evidence="3">DSM 4002</strain>
    </source>
</reference>
<dbReference type="eggNOG" id="ENOG5030W38">
    <property type="taxonomic scope" value="Bacteria"/>
</dbReference>
<evidence type="ECO:0000313" key="2">
    <source>
        <dbReference type="EMBL" id="SFM51927.1"/>
    </source>
</evidence>
<gene>
    <name evidence="2" type="ORF">SAMN05444143_101377</name>
</gene>
<keyword evidence="1" id="KW-0732">Signal</keyword>
<proteinExistence type="predicted"/>
<feature type="chain" id="PRO_5010289581" description="Lipoprotein" evidence="1">
    <location>
        <begin position="26"/>
        <end position="564"/>
    </location>
</feature>
<accession>A0A1I4RI77</accession>
<dbReference type="Proteomes" id="UP000182961">
    <property type="component" value="Unassembled WGS sequence"/>
</dbReference>
<keyword evidence="3" id="KW-1185">Reference proteome</keyword>
<evidence type="ECO:0000256" key="1">
    <source>
        <dbReference type="SAM" id="SignalP"/>
    </source>
</evidence>
<organism evidence="2 3">
    <name type="scientific">Flavobacterium succinicans</name>
    <dbReference type="NCBI Taxonomy" id="29536"/>
    <lineage>
        <taxon>Bacteria</taxon>
        <taxon>Pseudomonadati</taxon>
        <taxon>Bacteroidota</taxon>
        <taxon>Flavobacteriia</taxon>
        <taxon>Flavobacteriales</taxon>
        <taxon>Flavobacteriaceae</taxon>
        <taxon>Flavobacterium</taxon>
    </lineage>
</organism>
<evidence type="ECO:0008006" key="4">
    <source>
        <dbReference type="Google" id="ProtNLM"/>
    </source>
</evidence>
<dbReference type="EMBL" id="FOUT01000001">
    <property type="protein sequence ID" value="SFM51927.1"/>
    <property type="molecule type" value="Genomic_DNA"/>
</dbReference>
<evidence type="ECO:0000313" key="3">
    <source>
        <dbReference type="Proteomes" id="UP000182961"/>
    </source>
</evidence>
<dbReference type="AlphaFoldDB" id="A0A1I4RI77"/>
<sequence>MKKTTPFNFISLVFCSLLIISCSDTTDMSVGTAASINRNEYIKYGKKLENPYSIKNMRKALFNLKEKTKGKSSTSKEMLVPVDELSIEPNYLYVEIAPTTAAQEAEIKQDSSLIVFDYPLDYEFTDEVLDARPQLAPNEFPVYYSAIKIDSDMASEVYYQTLEELYIPEEDPYFDDGLTMLKKVDKKTIEKRQLFLDQLLEEAYRLTGNEYEGKSNDTSTNRLIFGTRWWPSGAISIFDEVAGRNVPVVGAKILIRQWFTVRQAITNENGYFKTSSVRGSARYIIQWERYDYSIRNGSLFQAELRGPERKQQDWNYTINAGSGDSDDKYHALIHQAAHDYYYGHRFGLISPPRNGFFSVQMKIAAREVRGSSYHTHAANELTYGLYPRIVIKKWGRSADEIYGTTIHELTHAAHSVLDRNNYDNIVRDGYFNSSSIISNRNKRLLETWGSTVEIVMTLDRYKIKFGNNAYRVYQNLDYRDFQFLTIRDENIYTSAGFDMIDSFNQRDFNGFNYPVDRVNGYTIKQLQDALVGASYWDEWRNNIKNRYDNPTEIYLDELFNNWQD</sequence>
<dbReference type="RefSeq" id="WP_024980742.1">
    <property type="nucleotide sequence ID" value="NZ_CBCRUM010000009.1"/>
</dbReference>
<name>A0A1I4RI77_9FLAO</name>
<feature type="signal peptide" evidence="1">
    <location>
        <begin position="1"/>
        <end position="25"/>
    </location>
</feature>
<dbReference type="PROSITE" id="PS51257">
    <property type="entry name" value="PROKAR_LIPOPROTEIN"/>
    <property type="match status" value="1"/>
</dbReference>